<dbReference type="EMBL" id="JBBJCI010000320">
    <property type="protein sequence ID" value="KAK7234530.1"/>
    <property type="molecule type" value="Genomic_DNA"/>
</dbReference>
<gene>
    <name evidence="3" type="ORF">SO694_00195019</name>
</gene>
<dbReference type="InterPro" id="IPR015947">
    <property type="entry name" value="PUA-like_sf"/>
</dbReference>
<accession>A0ABR1FP18</accession>
<dbReference type="Proteomes" id="UP001363151">
    <property type="component" value="Unassembled WGS sequence"/>
</dbReference>
<reference evidence="3 4" key="1">
    <citation type="submission" date="2024-03" db="EMBL/GenBank/DDBJ databases">
        <title>Aureococcus anophagefferens CCMP1851 and Kratosvirus quantuckense: Draft genome of a second virus-susceptible host strain in the model system.</title>
        <authorList>
            <person name="Chase E."/>
            <person name="Truchon A.R."/>
            <person name="Schepens W."/>
            <person name="Wilhelm S.W."/>
        </authorList>
    </citation>
    <scope>NUCLEOTIDE SEQUENCE [LARGE SCALE GENOMIC DNA]</scope>
    <source>
        <strain evidence="3 4">CCMP1851</strain>
    </source>
</reference>
<dbReference type="SUPFAM" id="SSF88697">
    <property type="entry name" value="PUA domain-like"/>
    <property type="match status" value="1"/>
</dbReference>
<feature type="region of interest" description="Disordered" evidence="1">
    <location>
        <begin position="380"/>
        <end position="404"/>
    </location>
</feature>
<proteinExistence type="predicted"/>
<keyword evidence="4" id="KW-1185">Reference proteome</keyword>
<sequence length="741" mass="82758">MGDEVALKAHGGAFVSLKQLSDFVAALAAATAAPAPLSRRRGRRRSSGTTSPTPPRAGSRRRRWAPPRRPRSRRRWRRAAASRRWEAEGARGGLARQGASDEGVGVAHEVPSSPPLVTASEAGVGRSHEGAGGGVEDELAVDDAPLEGGGAVREEVYGDDEGFASEDDANDVARVALEEPGAFADHTCGCVCVCEDDEPSVLFRKDKKEGEVYSHEVLSERRQAEVMRLRRVRSTAREKPDFYVDVQTSRPSRKHGRDVDCDVECYGRGDANVARRQRPEAATHHEPLSATRKELAAFQRKVDDLAPFPFIMENNDNMLKKMPWMEEYEPFRRETSCCRYDGNSSDFEHNKNLWSNMSELPLYPKCTATMPCAERRESGGKHIRTMGGQTERGQQRPAAEERLSRNVLPRGLLDDVVAAMEEMYVENNERKNNEKGKLWILDLGSGYQSLRGAVEDAGFVYVPVDRVKRVGDCDVELCLDFSKSTMLLIIYSIVKHHDLELRDLHVNKKKDETRDYTVKYHRKLKKSRGSWARDYLDPRQGAEGDAARAADSAVQNVLGFFLCPPSGKSEWRPASEKRKAALIEPEPSAKPGKSEETLRAERTRDVCKERGFWDDGAAVGGGHGQPYLQLKYAQEILRGAKTWEGRAYAGWATSVLKDDYVTFKVGSGEERVIARILEVRWFRSFEAMLKNCGLGRCLPGVRTIAEGVAIYRKFRLSRDGRSYAEVEPEVGVVAFRLRPLS</sequence>
<evidence type="ECO:0000313" key="3">
    <source>
        <dbReference type="EMBL" id="KAK7234530.1"/>
    </source>
</evidence>
<evidence type="ECO:0000259" key="2">
    <source>
        <dbReference type="SMART" id="SM01022"/>
    </source>
</evidence>
<evidence type="ECO:0000313" key="4">
    <source>
        <dbReference type="Proteomes" id="UP001363151"/>
    </source>
</evidence>
<feature type="region of interest" description="Disordered" evidence="1">
    <location>
        <begin position="31"/>
        <end position="140"/>
    </location>
</feature>
<dbReference type="Pfam" id="PF04266">
    <property type="entry name" value="ASCH"/>
    <property type="match status" value="1"/>
</dbReference>
<protein>
    <recommendedName>
        <fullName evidence="2">ASCH domain-containing protein</fullName>
    </recommendedName>
</protein>
<comment type="caution">
    <text evidence="3">The sequence shown here is derived from an EMBL/GenBank/DDBJ whole genome shotgun (WGS) entry which is preliminary data.</text>
</comment>
<name>A0ABR1FP18_AURAN</name>
<dbReference type="Gene3D" id="2.30.130.30">
    <property type="entry name" value="Hypothetical protein"/>
    <property type="match status" value="1"/>
</dbReference>
<dbReference type="InterPro" id="IPR007374">
    <property type="entry name" value="ASCH_domain"/>
</dbReference>
<feature type="compositionally biased region" description="Basic residues" evidence="1">
    <location>
        <begin position="58"/>
        <end position="81"/>
    </location>
</feature>
<dbReference type="SMART" id="SM01022">
    <property type="entry name" value="ASCH"/>
    <property type="match status" value="1"/>
</dbReference>
<feature type="domain" description="ASCH" evidence="2">
    <location>
        <begin position="617"/>
        <end position="741"/>
    </location>
</feature>
<organism evidence="3 4">
    <name type="scientific">Aureococcus anophagefferens</name>
    <name type="common">Harmful bloom alga</name>
    <dbReference type="NCBI Taxonomy" id="44056"/>
    <lineage>
        <taxon>Eukaryota</taxon>
        <taxon>Sar</taxon>
        <taxon>Stramenopiles</taxon>
        <taxon>Ochrophyta</taxon>
        <taxon>Pelagophyceae</taxon>
        <taxon>Pelagomonadales</taxon>
        <taxon>Pelagomonadaceae</taxon>
        <taxon>Aureococcus</taxon>
    </lineage>
</organism>
<evidence type="ECO:0000256" key="1">
    <source>
        <dbReference type="SAM" id="MobiDB-lite"/>
    </source>
</evidence>